<name>A0A939MJY8_9MICO</name>
<dbReference type="Pfam" id="PF08341">
    <property type="entry name" value="TED"/>
    <property type="match status" value="2"/>
</dbReference>
<evidence type="ECO:0000259" key="3">
    <source>
        <dbReference type="Pfam" id="PF08341"/>
    </source>
</evidence>
<feature type="compositionally biased region" description="Acidic residues" evidence="1">
    <location>
        <begin position="1048"/>
        <end position="1065"/>
    </location>
</feature>
<keyword evidence="5" id="KW-1185">Reference proteome</keyword>
<feature type="domain" description="Thioester" evidence="3">
    <location>
        <begin position="88"/>
        <end position="215"/>
    </location>
</feature>
<feature type="transmembrane region" description="Helical" evidence="2">
    <location>
        <begin position="1078"/>
        <end position="1096"/>
    </location>
</feature>
<protein>
    <submittedName>
        <fullName evidence="4">Thioester domain-containing protein</fullName>
    </submittedName>
</protein>
<organism evidence="4 5">
    <name type="scientific">Leucobacter weissii</name>
    <dbReference type="NCBI Taxonomy" id="1983706"/>
    <lineage>
        <taxon>Bacteria</taxon>
        <taxon>Bacillati</taxon>
        <taxon>Actinomycetota</taxon>
        <taxon>Actinomycetes</taxon>
        <taxon>Micrococcales</taxon>
        <taxon>Microbacteriaceae</taxon>
        <taxon>Leucobacter</taxon>
    </lineage>
</organism>
<feature type="region of interest" description="Disordered" evidence="1">
    <location>
        <begin position="1036"/>
        <end position="1072"/>
    </location>
</feature>
<accession>A0A939MJY8</accession>
<comment type="caution">
    <text evidence="4">The sequence shown here is derived from an EMBL/GenBank/DDBJ whole genome shotgun (WGS) entry which is preliminary data.</text>
</comment>
<dbReference type="AlphaFoldDB" id="A0A939MJY8"/>
<dbReference type="Gene3D" id="1.10.150.480">
    <property type="match status" value="1"/>
</dbReference>
<dbReference type="InterPro" id="IPR013552">
    <property type="entry name" value="Thioester_dom"/>
</dbReference>
<dbReference type="Proteomes" id="UP000664382">
    <property type="component" value="Unassembled WGS sequence"/>
</dbReference>
<evidence type="ECO:0000256" key="1">
    <source>
        <dbReference type="SAM" id="MobiDB-lite"/>
    </source>
</evidence>
<keyword evidence="2" id="KW-1133">Transmembrane helix</keyword>
<proteinExistence type="predicted"/>
<feature type="domain" description="Thioester" evidence="3">
    <location>
        <begin position="441"/>
        <end position="513"/>
    </location>
</feature>
<dbReference type="EMBL" id="JAGDYM010000005">
    <property type="protein sequence ID" value="MBO1901365.1"/>
    <property type="molecule type" value="Genomic_DNA"/>
</dbReference>
<gene>
    <name evidence="4" type="ORF">J4H92_05315</name>
</gene>
<evidence type="ECO:0000256" key="2">
    <source>
        <dbReference type="SAM" id="Phobius"/>
    </source>
</evidence>
<dbReference type="NCBIfam" id="TIGR03934">
    <property type="entry name" value="TQXA_dom"/>
    <property type="match status" value="2"/>
</dbReference>
<reference evidence="4" key="1">
    <citation type="submission" date="2021-03" db="EMBL/GenBank/DDBJ databases">
        <title>Leucobacter chromiisoli sp. nov., isolated from chromium-containing soil of chemical plant.</title>
        <authorList>
            <person name="Xu Z."/>
        </authorList>
    </citation>
    <scope>NUCLEOTIDE SEQUENCE</scope>
    <source>
        <strain evidence="4">S27</strain>
    </source>
</reference>
<dbReference type="InterPro" id="IPR023849">
    <property type="entry name" value="TQXA_dom"/>
</dbReference>
<evidence type="ECO:0000313" key="5">
    <source>
        <dbReference type="Proteomes" id="UP000664382"/>
    </source>
</evidence>
<evidence type="ECO:0000313" key="4">
    <source>
        <dbReference type="EMBL" id="MBO1901365.1"/>
    </source>
</evidence>
<keyword evidence="2" id="KW-0472">Membrane</keyword>
<dbReference type="RefSeq" id="WP_208096881.1">
    <property type="nucleotide sequence ID" value="NZ_JAGDYM010000005.1"/>
</dbReference>
<sequence length="1102" mass="113210">MSAHTRTRNGTRPTLRSIGAAALGALLLLPAIGIAASPAVAAVGDTYRIINPTSNSGTSIRFDGSGSNTVTRLWTLQGQSGAATQSSYSVDFHGTSPTTNNEYTQADWVSDAPPHGAAALSATAQANRGRIEWILKNSYPAVGTSSSLNALRDDIRAAGYTDFPTASWWQVAEGIAGTQAAIWHLTDGVDLDLANTTPNNDRIKILYRYLLEQSADAVASTPDPPTVEVVSETGRDPFSVEPGASFGPFALESSVNATLSVSGPAVVIDEQGVAVSGPQAPGTRFWLRPTASPAAPGSATVTATTVDVTSTVVNAAFGRQHVSPNAVRETLAVTSTDTQNATHALTASWVLDQSNPGDFDPDGSATEREFVYNQPGEQSATLQNIVFTDGTSTTTDAIGLAGIGTPGLDAYSADFPGTGANTPLGPNVADQTRFTEKDWNAAAKLADNDGQEEVARILSDAYPNTSLANLTAALKNAGLVAPSAGNIKSWEAYAGAQAAIWHFTDGKDLDTTRYADPVAVTASSTADGFSAERVLNAESASGWRANAAGEATLDFTFPARFEPRSYSVASLDGGAQANTPTGWKLQRSFDGGATYQDVSTSAVTHSFAGGSAETRVSGNIPPGASYGSWTTDLRLVFTGAHDPEQPVEIGAVSFEGFGVFGAQPNESFRQYANNTNVVHLYTHLLARAASHPIPNPEPQTELSGDTLVQRESGDELIGPFTLAASLAPSDPLSARVTVSGHSAGAGLVTDPLGTPADFLDLADGQQFYFAPLDGETGDITLTARTTAQSWVTARALDGVRQGAQGPVLTGLGVQSLSAVDTLELAFGLLGESTLAPDAGEAQPGQTVVLTGANFRAGETITLAFGDPAAPILSEPDPLVADEHGAFEATITVPADAAPGPHRIVATGAASGRTADTQLSVVPAPVLTLSPEVVPQGGVFDASGIDFRPGDLVRFELHAGTGTTAGAANANSAVSTSQAAAAEGPVLGTATVQADGSVAFRGRIPADTPPGDHDLLAVHDGQNVELARARVLVEQAEAAPAPAPPSDPPADDEPAPERTPDEEDGEKELADTGSAPLDLVGWLALAALGVGAVLVGARRGARR</sequence>
<keyword evidence="2" id="KW-0812">Transmembrane</keyword>